<dbReference type="PANTHER" id="PTHR32178:SF8">
    <property type="entry name" value="PROTEIN FAM187B"/>
    <property type="match status" value="1"/>
</dbReference>
<dbReference type="InterPro" id="IPR013783">
    <property type="entry name" value="Ig-like_fold"/>
</dbReference>
<evidence type="ECO:0000256" key="9">
    <source>
        <dbReference type="SAM" id="Phobius"/>
    </source>
</evidence>
<evidence type="ECO:0000256" key="6">
    <source>
        <dbReference type="ARBA" id="ARBA00023136"/>
    </source>
</evidence>
<protein>
    <submittedName>
        <fullName evidence="11">Protein FAM187B</fullName>
    </submittedName>
</protein>
<comment type="similarity">
    <text evidence="2">Belongs to the FAM187 family.</text>
</comment>
<evidence type="ECO:0000256" key="3">
    <source>
        <dbReference type="ARBA" id="ARBA00022692"/>
    </source>
</evidence>
<dbReference type="InterPro" id="IPR039311">
    <property type="entry name" value="FAM187A/B"/>
</dbReference>
<evidence type="ECO:0000256" key="8">
    <source>
        <dbReference type="SAM" id="MobiDB-lite"/>
    </source>
</evidence>
<dbReference type="EMBL" id="JAGXEW010000032">
    <property type="protein sequence ID" value="KAK1155186.1"/>
    <property type="molecule type" value="Genomic_DNA"/>
</dbReference>
<name>A0AAD8CQS9_ACIOX</name>
<dbReference type="CDD" id="cd00096">
    <property type="entry name" value="Ig"/>
    <property type="match status" value="1"/>
</dbReference>
<evidence type="ECO:0000256" key="7">
    <source>
        <dbReference type="ARBA" id="ARBA00023180"/>
    </source>
</evidence>
<feature type="signal peptide" evidence="10">
    <location>
        <begin position="1"/>
        <end position="24"/>
    </location>
</feature>
<keyword evidence="4 10" id="KW-0732">Signal</keyword>
<evidence type="ECO:0000256" key="1">
    <source>
        <dbReference type="ARBA" id="ARBA00004479"/>
    </source>
</evidence>
<reference evidence="11" key="1">
    <citation type="submission" date="2022-02" db="EMBL/GenBank/DDBJ databases">
        <title>Atlantic sturgeon de novo genome assembly.</title>
        <authorList>
            <person name="Stock M."/>
            <person name="Klopp C."/>
            <person name="Guiguen Y."/>
            <person name="Cabau C."/>
            <person name="Parinello H."/>
            <person name="Santidrian Yebra-Pimentel E."/>
            <person name="Kuhl H."/>
            <person name="Dirks R.P."/>
            <person name="Guessner J."/>
            <person name="Wuertz S."/>
            <person name="Du K."/>
            <person name="Schartl M."/>
        </authorList>
    </citation>
    <scope>NUCLEOTIDE SEQUENCE</scope>
    <source>
        <strain evidence="11">STURGEONOMICS-FGT-2020</strain>
        <tissue evidence="11">Whole blood</tissue>
    </source>
</reference>
<dbReference type="Proteomes" id="UP001230051">
    <property type="component" value="Unassembled WGS sequence"/>
</dbReference>
<dbReference type="Gene3D" id="2.60.40.10">
    <property type="entry name" value="Immunoglobulins"/>
    <property type="match status" value="1"/>
</dbReference>
<feature type="region of interest" description="Disordered" evidence="8">
    <location>
        <begin position="419"/>
        <end position="439"/>
    </location>
</feature>
<keyword evidence="6 9" id="KW-0472">Membrane</keyword>
<dbReference type="SUPFAM" id="SSF48726">
    <property type="entry name" value="Immunoglobulin"/>
    <property type="match status" value="1"/>
</dbReference>
<keyword evidence="7" id="KW-0325">Glycoprotein</keyword>
<dbReference type="InterPro" id="IPR036179">
    <property type="entry name" value="Ig-like_dom_sf"/>
</dbReference>
<evidence type="ECO:0000256" key="10">
    <source>
        <dbReference type="SAM" id="SignalP"/>
    </source>
</evidence>
<feature type="transmembrane region" description="Helical" evidence="9">
    <location>
        <begin position="359"/>
        <end position="380"/>
    </location>
</feature>
<keyword evidence="3 9" id="KW-0812">Transmembrane</keyword>
<comment type="subcellular location">
    <subcellularLocation>
        <location evidence="1">Membrane</location>
        <topology evidence="1">Single-pass type I membrane protein</topology>
    </subcellularLocation>
</comment>
<dbReference type="AlphaFoldDB" id="A0AAD8CQS9"/>
<evidence type="ECO:0000256" key="5">
    <source>
        <dbReference type="ARBA" id="ARBA00022989"/>
    </source>
</evidence>
<comment type="caution">
    <text evidence="11">The sequence shown here is derived from an EMBL/GenBank/DDBJ whole genome shotgun (WGS) entry which is preliminary data.</text>
</comment>
<proteinExistence type="inferred from homology"/>
<accession>A0AAD8CQS9</accession>
<sequence length="439" mass="49288">MPTTAPFSVVHLLLLALAPPCIRAQGDTAWSCRDNRPCETAFISLNPVFLDCPNAPNPQHISWHYLNLTEKYSKSVAFIDAKGAVKDLEQKPALRRLASMAKLIAEDLKLKEPLVSDLGVFLCQEGDKVLAYYEIDFQDVLKLHVSYADLRQETLDNATLDLGDGKRLEIFTQWSEWQACDRCGSLGERKRVGFCYARVLTSSTKAKSPLPCGLMKLKLKLEETGELMKRGPELRIESCMEECVKKQDLGKNKETPILLLDTYLTRLHEPVELKCPRASIYNPVCWQKDDNLTTRLDLLKANGRHSLDNQTGGAVYGISHAFPSDAGLYRCYANRSMTGVFTVELHTLKPIDPPEVRQGYLMIKYLLVALAVFLLVVTVMKLSKDSSVKKPYRRVRPRLAEAVHSEVSLGKDVTFQQVPPASTTEEPLVSDTKTELETM</sequence>
<dbReference type="PANTHER" id="PTHR32178">
    <property type="entry name" value="FAM187"/>
    <property type="match status" value="1"/>
</dbReference>
<gene>
    <name evidence="11" type="primary">Fam187b</name>
    <name evidence="11" type="ORF">AOXY_G27589</name>
</gene>
<evidence type="ECO:0000313" key="11">
    <source>
        <dbReference type="EMBL" id="KAK1155186.1"/>
    </source>
</evidence>
<keyword evidence="5 9" id="KW-1133">Transmembrane helix</keyword>
<feature type="chain" id="PRO_5042262997" evidence="10">
    <location>
        <begin position="25"/>
        <end position="439"/>
    </location>
</feature>
<evidence type="ECO:0000256" key="2">
    <source>
        <dbReference type="ARBA" id="ARBA00008727"/>
    </source>
</evidence>
<evidence type="ECO:0000256" key="4">
    <source>
        <dbReference type="ARBA" id="ARBA00022729"/>
    </source>
</evidence>
<dbReference type="GO" id="GO:0016020">
    <property type="term" value="C:membrane"/>
    <property type="evidence" value="ECO:0007669"/>
    <property type="project" value="UniProtKB-SubCell"/>
</dbReference>
<evidence type="ECO:0000313" key="12">
    <source>
        <dbReference type="Proteomes" id="UP001230051"/>
    </source>
</evidence>
<keyword evidence="12" id="KW-1185">Reference proteome</keyword>
<organism evidence="11 12">
    <name type="scientific">Acipenser oxyrinchus oxyrinchus</name>
    <dbReference type="NCBI Taxonomy" id="40147"/>
    <lineage>
        <taxon>Eukaryota</taxon>
        <taxon>Metazoa</taxon>
        <taxon>Chordata</taxon>
        <taxon>Craniata</taxon>
        <taxon>Vertebrata</taxon>
        <taxon>Euteleostomi</taxon>
        <taxon>Actinopterygii</taxon>
        <taxon>Chondrostei</taxon>
        <taxon>Acipenseriformes</taxon>
        <taxon>Acipenseridae</taxon>
        <taxon>Acipenser</taxon>
    </lineage>
</organism>